<evidence type="ECO:0000256" key="1">
    <source>
        <dbReference type="SAM" id="MobiDB-lite"/>
    </source>
</evidence>
<reference evidence="3 4" key="1">
    <citation type="submission" date="2013-03" db="EMBL/GenBank/DDBJ databases">
        <title>The Genome Sequence of Phialophora europaea CBS 101466.</title>
        <authorList>
            <consortium name="The Broad Institute Genomics Platform"/>
            <person name="Cuomo C."/>
            <person name="de Hoog S."/>
            <person name="Gorbushina A."/>
            <person name="Walker B."/>
            <person name="Young S.K."/>
            <person name="Zeng Q."/>
            <person name="Gargeya S."/>
            <person name="Fitzgerald M."/>
            <person name="Haas B."/>
            <person name="Abouelleil A."/>
            <person name="Allen A.W."/>
            <person name="Alvarado L."/>
            <person name="Arachchi H.M."/>
            <person name="Berlin A.M."/>
            <person name="Chapman S.B."/>
            <person name="Gainer-Dewar J."/>
            <person name="Goldberg J."/>
            <person name="Griggs A."/>
            <person name="Gujja S."/>
            <person name="Hansen M."/>
            <person name="Howarth C."/>
            <person name="Imamovic A."/>
            <person name="Ireland A."/>
            <person name="Larimer J."/>
            <person name="McCowan C."/>
            <person name="Murphy C."/>
            <person name="Pearson M."/>
            <person name="Poon T.W."/>
            <person name="Priest M."/>
            <person name="Roberts A."/>
            <person name="Saif S."/>
            <person name="Shea T."/>
            <person name="Sisk P."/>
            <person name="Sykes S."/>
            <person name="Wortman J."/>
            <person name="Nusbaum C."/>
            <person name="Birren B."/>
        </authorList>
    </citation>
    <scope>NUCLEOTIDE SEQUENCE [LARGE SCALE GENOMIC DNA]</scope>
    <source>
        <strain evidence="3 4">CBS 101466</strain>
    </source>
</reference>
<proteinExistence type="predicted"/>
<dbReference type="OrthoDB" id="5275938at2759"/>
<feature type="compositionally biased region" description="Polar residues" evidence="1">
    <location>
        <begin position="64"/>
        <end position="74"/>
    </location>
</feature>
<dbReference type="EMBL" id="KB822718">
    <property type="protein sequence ID" value="ETN43027.1"/>
    <property type="molecule type" value="Genomic_DNA"/>
</dbReference>
<dbReference type="GeneID" id="19969524"/>
<evidence type="ECO:0000256" key="2">
    <source>
        <dbReference type="SAM" id="Phobius"/>
    </source>
</evidence>
<feature type="region of interest" description="Disordered" evidence="1">
    <location>
        <begin position="56"/>
        <end position="128"/>
    </location>
</feature>
<accession>W2S2W2</accession>
<dbReference type="InParanoid" id="W2S2W2"/>
<gene>
    <name evidence="3" type="ORF">HMPREF1541_02185</name>
</gene>
<feature type="compositionally biased region" description="Basic and acidic residues" evidence="1">
    <location>
        <begin position="98"/>
        <end position="109"/>
    </location>
</feature>
<dbReference type="VEuPathDB" id="FungiDB:HMPREF1541_02185"/>
<evidence type="ECO:0000313" key="4">
    <source>
        <dbReference type="Proteomes" id="UP000030752"/>
    </source>
</evidence>
<feature type="transmembrane region" description="Helical" evidence="2">
    <location>
        <begin position="24"/>
        <end position="44"/>
    </location>
</feature>
<keyword evidence="2" id="KW-0812">Transmembrane</keyword>
<dbReference type="RefSeq" id="XP_008714763.1">
    <property type="nucleotide sequence ID" value="XM_008716541.1"/>
</dbReference>
<dbReference type="Proteomes" id="UP000030752">
    <property type="component" value="Unassembled WGS sequence"/>
</dbReference>
<protein>
    <recommendedName>
        <fullName evidence="5">BTB domain-containing protein</fullName>
    </recommendedName>
</protein>
<feature type="compositionally biased region" description="Low complexity" evidence="1">
    <location>
        <begin position="110"/>
        <end position="128"/>
    </location>
</feature>
<evidence type="ECO:0000313" key="3">
    <source>
        <dbReference type="EMBL" id="ETN43027.1"/>
    </source>
</evidence>
<dbReference type="HOGENOM" id="CLU_619658_0_0_1"/>
<feature type="compositionally biased region" description="Basic residues" evidence="1">
    <location>
        <begin position="87"/>
        <end position="97"/>
    </location>
</feature>
<evidence type="ECO:0008006" key="5">
    <source>
        <dbReference type="Google" id="ProtNLM"/>
    </source>
</evidence>
<keyword evidence="2" id="KW-0472">Membrane</keyword>
<sequence length="442" mass="49847">MSPPLIRTGATTHSLTPRNDTISVTPLVIVPMLCAAIFALILYYTCKREREYADAVATGRRSPRSQSSWDSTGTWVREVRRETGKNPNKKTRRSGGRRARELRDQRGEKTAWAPKSATTTTTGGSTRSTKSSIVDQLFRVSSKHLAMESPVFKAMLGPNWLEGHTTYTAEHPLDLPEDSSCCMVEDPDDIPFQHLPNVLIHCDKYTCIKLSIFWSKTVYAAWKAKVCNAESDSAEETPISAALPGLCIAYILDKAEEFRLLLEWLWEHRSESRIRATKISLLTIMAPDFLDRISCAIQHITESAVEDMRKPVEDTMMYMVRRRRPCEHRQMDLGNCYRAIQQHDLESSDLNIYLSGGGLCTAFRKTLNGLHEQLLATEQACGGGCLFDVAHRASVGWCVLDNFAVCLHHFKSKTNVPYSGCTDCHITLQRMKSILLDTRLRE</sequence>
<organism evidence="3 4">
    <name type="scientific">Cyphellophora europaea (strain CBS 101466)</name>
    <name type="common">Phialophora europaea</name>
    <dbReference type="NCBI Taxonomy" id="1220924"/>
    <lineage>
        <taxon>Eukaryota</taxon>
        <taxon>Fungi</taxon>
        <taxon>Dikarya</taxon>
        <taxon>Ascomycota</taxon>
        <taxon>Pezizomycotina</taxon>
        <taxon>Eurotiomycetes</taxon>
        <taxon>Chaetothyriomycetidae</taxon>
        <taxon>Chaetothyriales</taxon>
        <taxon>Cyphellophoraceae</taxon>
        <taxon>Cyphellophora</taxon>
    </lineage>
</organism>
<keyword evidence="2" id="KW-1133">Transmembrane helix</keyword>
<name>W2S2W2_CYPE1</name>
<dbReference type="AlphaFoldDB" id="W2S2W2"/>
<keyword evidence="4" id="KW-1185">Reference proteome</keyword>